<keyword evidence="14" id="KW-1185">Reference proteome</keyword>
<keyword evidence="9 12" id="KW-0472">Membrane</keyword>
<dbReference type="CDD" id="cd11495">
    <property type="entry name" value="SLC5sbd_NIS-like_u3"/>
    <property type="match status" value="1"/>
</dbReference>
<protein>
    <submittedName>
        <fullName evidence="13">Sodium transporter</fullName>
    </submittedName>
</protein>
<evidence type="ECO:0000313" key="14">
    <source>
        <dbReference type="Proteomes" id="UP000223913"/>
    </source>
</evidence>
<dbReference type="Gene3D" id="1.20.1730.10">
    <property type="entry name" value="Sodium/glucose cotransporter"/>
    <property type="match status" value="1"/>
</dbReference>
<dbReference type="RefSeq" id="WP_099154194.1">
    <property type="nucleotide sequence ID" value="NZ_PDUD01000040.1"/>
</dbReference>
<feature type="transmembrane region" description="Helical" evidence="12">
    <location>
        <begin position="177"/>
        <end position="202"/>
    </location>
</feature>
<evidence type="ECO:0000256" key="9">
    <source>
        <dbReference type="ARBA" id="ARBA00023136"/>
    </source>
</evidence>
<dbReference type="GO" id="GO:0005886">
    <property type="term" value="C:plasma membrane"/>
    <property type="evidence" value="ECO:0007669"/>
    <property type="project" value="UniProtKB-SubCell"/>
</dbReference>
<reference evidence="13 14" key="1">
    <citation type="submission" date="2017-10" db="EMBL/GenBank/DDBJ databases">
        <title>The draft genome sequence of Lewinella nigricans NBRC 102662.</title>
        <authorList>
            <person name="Wang K."/>
        </authorList>
    </citation>
    <scope>NUCLEOTIDE SEQUENCE [LARGE SCALE GENOMIC DNA]</scope>
    <source>
        <strain evidence="13 14">NBRC 102662</strain>
    </source>
</reference>
<dbReference type="PANTHER" id="PTHR42985">
    <property type="entry name" value="SODIUM-COUPLED MONOCARBOXYLATE TRANSPORTER"/>
    <property type="match status" value="1"/>
</dbReference>
<organism evidence="13 14">
    <name type="scientific">Flavilitoribacter nigricans (strain ATCC 23147 / DSM 23189 / NBRC 102662 / NCIMB 1420 / SS-2)</name>
    <name type="common">Lewinella nigricans</name>
    <dbReference type="NCBI Taxonomy" id="1122177"/>
    <lineage>
        <taxon>Bacteria</taxon>
        <taxon>Pseudomonadati</taxon>
        <taxon>Bacteroidota</taxon>
        <taxon>Saprospiria</taxon>
        <taxon>Saprospirales</taxon>
        <taxon>Lewinellaceae</taxon>
        <taxon>Flavilitoribacter</taxon>
    </lineage>
</organism>
<evidence type="ECO:0000256" key="5">
    <source>
        <dbReference type="ARBA" id="ARBA00022692"/>
    </source>
</evidence>
<keyword evidence="5 12" id="KW-0812">Transmembrane</keyword>
<dbReference type="Pfam" id="PF00474">
    <property type="entry name" value="SSF"/>
    <property type="match status" value="1"/>
</dbReference>
<dbReference type="GO" id="GO:0006814">
    <property type="term" value="P:sodium ion transport"/>
    <property type="evidence" value="ECO:0007669"/>
    <property type="project" value="UniProtKB-KW"/>
</dbReference>
<dbReference type="EMBL" id="PDUD01000040">
    <property type="protein sequence ID" value="PHN02447.1"/>
    <property type="molecule type" value="Genomic_DNA"/>
</dbReference>
<keyword evidence="6 12" id="KW-1133">Transmembrane helix</keyword>
<feature type="transmembrane region" description="Helical" evidence="12">
    <location>
        <begin position="73"/>
        <end position="95"/>
    </location>
</feature>
<keyword evidence="8" id="KW-0406">Ion transport</keyword>
<dbReference type="PROSITE" id="PS50283">
    <property type="entry name" value="NA_SOLUT_SYMP_3"/>
    <property type="match status" value="1"/>
</dbReference>
<evidence type="ECO:0000313" key="13">
    <source>
        <dbReference type="EMBL" id="PHN02447.1"/>
    </source>
</evidence>
<dbReference type="OrthoDB" id="9803597at2"/>
<feature type="transmembrane region" description="Helical" evidence="12">
    <location>
        <begin position="138"/>
        <end position="170"/>
    </location>
</feature>
<accession>A0A2D0N1W4</accession>
<evidence type="ECO:0000256" key="12">
    <source>
        <dbReference type="SAM" id="Phobius"/>
    </source>
</evidence>
<feature type="transmembrane region" description="Helical" evidence="12">
    <location>
        <begin position="475"/>
        <end position="495"/>
    </location>
</feature>
<dbReference type="InterPro" id="IPR038377">
    <property type="entry name" value="Na/Glc_symporter_sf"/>
</dbReference>
<gene>
    <name evidence="13" type="ORF">CRP01_32210</name>
</gene>
<feature type="transmembrane region" description="Helical" evidence="12">
    <location>
        <begin position="398"/>
        <end position="420"/>
    </location>
</feature>
<evidence type="ECO:0000256" key="2">
    <source>
        <dbReference type="ARBA" id="ARBA00006434"/>
    </source>
</evidence>
<dbReference type="Proteomes" id="UP000223913">
    <property type="component" value="Unassembled WGS sequence"/>
</dbReference>
<sequence length="511" mass="55711">MPKLHLIDYIIIVLTLVISVGIGVWFSARQTDTKQYFKAGGNLPSWAIGLSILATLISSVTFLAYPGEGFSSNWILLVQGLMVPIVLVLIIGFVVPLYRKVINLSAYEYFEKRFGLFARIYSSLAFALVHFAKMGTVLYLLGLAISSLIGIDTIAVIWGLGICVIILTLLGGIEAVIWLDVVQGILLIVGGIITLIILISSIDGGISEIMRVASENGRTGFGPYDLDFYHLTFIVMALNGVFYALQKYGTDQTIVQRYLTAKSDKEAIRASLIGVLLSVPVWALFMFIGTALFVYYQTASAGLPADIKPDEVFPYFISTSFPVGLAGFVISALIAAAISSLDSDLNCLSAVYVEDYYKRFKPKSTERDQMRAGRITVAVSGILALLVATTYVTAGNKGVLGIVFTLYAIFSGGIVGMFLLGLFTTKANKQGLLIGIIACVLFTAYALLTSTPIGIEDKRLLLDLGSWNFEQHKYMLGVYSHLLVFGVGYLASLFFKEPEADIALTYYGRNR</sequence>
<comment type="similarity">
    <text evidence="2 11">Belongs to the sodium:solute symporter (SSF) (TC 2.A.21) family.</text>
</comment>
<evidence type="ECO:0000256" key="10">
    <source>
        <dbReference type="ARBA" id="ARBA00023201"/>
    </source>
</evidence>
<comment type="subcellular location">
    <subcellularLocation>
        <location evidence="1">Cell membrane</location>
        <topology evidence="1">Multi-pass membrane protein</topology>
    </subcellularLocation>
</comment>
<keyword evidence="4" id="KW-1003">Cell membrane</keyword>
<dbReference type="PANTHER" id="PTHR42985:SF40">
    <property type="entry name" value="LD47995P-RELATED"/>
    <property type="match status" value="1"/>
</dbReference>
<keyword evidence="3" id="KW-0813">Transport</keyword>
<feature type="transmembrane region" description="Helical" evidence="12">
    <location>
        <begin position="228"/>
        <end position="246"/>
    </location>
</feature>
<name>A0A2D0N1W4_FLAN2</name>
<evidence type="ECO:0000256" key="7">
    <source>
        <dbReference type="ARBA" id="ARBA00023053"/>
    </source>
</evidence>
<keyword evidence="7" id="KW-0915">Sodium</keyword>
<feature type="transmembrane region" description="Helical" evidence="12">
    <location>
        <begin position="46"/>
        <end position="67"/>
    </location>
</feature>
<comment type="caution">
    <text evidence="13">The sequence shown here is derived from an EMBL/GenBank/DDBJ whole genome shotgun (WGS) entry which is preliminary data.</text>
</comment>
<evidence type="ECO:0000256" key="1">
    <source>
        <dbReference type="ARBA" id="ARBA00004651"/>
    </source>
</evidence>
<evidence type="ECO:0000256" key="4">
    <source>
        <dbReference type="ARBA" id="ARBA00022475"/>
    </source>
</evidence>
<evidence type="ECO:0000256" key="6">
    <source>
        <dbReference type="ARBA" id="ARBA00022989"/>
    </source>
</evidence>
<dbReference type="InterPro" id="IPR001734">
    <property type="entry name" value="Na/solute_symporter"/>
</dbReference>
<proteinExistence type="inferred from homology"/>
<feature type="transmembrane region" description="Helical" evidence="12">
    <location>
        <begin position="267"/>
        <end position="295"/>
    </location>
</feature>
<keyword evidence="10" id="KW-0739">Sodium transport</keyword>
<feature type="transmembrane region" description="Helical" evidence="12">
    <location>
        <begin position="432"/>
        <end position="455"/>
    </location>
</feature>
<feature type="transmembrane region" description="Helical" evidence="12">
    <location>
        <begin position="372"/>
        <end position="392"/>
    </location>
</feature>
<evidence type="ECO:0000256" key="3">
    <source>
        <dbReference type="ARBA" id="ARBA00022448"/>
    </source>
</evidence>
<feature type="transmembrane region" description="Helical" evidence="12">
    <location>
        <begin position="315"/>
        <end position="338"/>
    </location>
</feature>
<dbReference type="GO" id="GO:0015293">
    <property type="term" value="F:symporter activity"/>
    <property type="evidence" value="ECO:0007669"/>
    <property type="project" value="TreeGrafter"/>
</dbReference>
<dbReference type="AlphaFoldDB" id="A0A2D0N1W4"/>
<dbReference type="NCBIfam" id="TIGR00813">
    <property type="entry name" value="sss"/>
    <property type="match status" value="1"/>
</dbReference>
<dbReference type="InterPro" id="IPR051163">
    <property type="entry name" value="Sodium:Solute_Symporter_SSF"/>
</dbReference>
<feature type="transmembrane region" description="Helical" evidence="12">
    <location>
        <begin position="6"/>
        <end position="26"/>
    </location>
</feature>
<evidence type="ECO:0000256" key="11">
    <source>
        <dbReference type="RuleBase" id="RU362091"/>
    </source>
</evidence>
<evidence type="ECO:0000256" key="8">
    <source>
        <dbReference type="ARBA" id="ARBA00023065"/>
    </source>
</evidence>